<gene>
    <name evidence="8" type="ORF">QTP81_10475</name>
</gene>
<organism evidence="8 9">
    <name type="scientific">Alteromonas arenosi</name>
    <dbReference type="NCBI Taxonomy" id="3055817"/>
    <lineage>
        <taxon>Bacteria</taxon>
        <taxon>Pseudomonadati</taxon>
        <taxon>Pseudomonadota</taxon>
        <taxon>Gammaproteobacteria</taxon>
        <taxon>Alteromonadales</taxon>
        <taxon>Alteromonadaceae</taxon>
        <taxon>Alteromonas/Salinimonas group</taxon>
        <taxon>Alteromonas</taxon>
    </lineage>
</organism>
<accession>A0ABT7SXW3</accession>
<dbReference type="NCBIfam" id="TIGR01656">
    <property type="entry name" value="Histidinol-ppas"/>
    <property type="match status" value="1"/>
</dbReference>
<evidence type="ECO:0000313" key="8">
    <source>
        <dbReference type="EMBL" id="MDM7861023.1"/>
    </source>
</evidence>
<evidence type="ECO:0000256" key="6">
    <source>
        <dbReference type="ARBA" id="ARBA00031828"/>
    </source>
</evidence>
<dbReference type="PANTHER" id="PTHR42891">
    <property type="entry name" value="D-GLYCERO-BETA-D-MANNO-HEPTOSE-1,7-BISPHOSPHATE 7-PHOSPHATASE"/>
    <property type="match status" value="1"/>
</dbReference>
<keyword evidence="9" id="KW-1185">Reference proteome</keyword>
<dbReference type="PIRSF" id="PIRSF004682">
    <property type="entry name" value="GmhB"/>
    <property type="match status" value="1"/>
</dbReference>
<dbReference type="Proteomes" id="UP001234343">
    <property type="component" value="Unassembled WGS sequence"/>
</dbReference>
<dbReference type="GO" id="GO:0016787">
    <property type="term" value="F:hydrolase activity"/>
    <property type="evidence" value="ECO:0007669"/>
    <property type="project" value="UniProtKB-KW"/>
</dbReference>
<protein>
    <recommendedName>
        <fullName evidence="6 7">D,D-heptose 1,7-bisphosphate phosphatase</fullName>
        <ecNumber evidence="7">3.1.3.-</ecNumber>
    </recommendedName>
</protein>
<dbReference type="InterPro" id="IPR023214">
    <property type="entry name" value="HAD_sf"/>
</dbReference>
<dbReference type="Gene3D" id="3.40.50.1000">
    <property type="entry name" value="HAD superfamily/HAD-like"/>
    <property type="match status" value="1"/>
</dbReference>
<evidence type="ECO:0000256" key="4">
    <source>
        <dbReference type="ARBA" id="ARBA00022801"/>
    </source>
</evidence>
<keyword evidence="3" id="KW-0479">Metal-binding</keyword>
<dbReference type="EMBL" id="JAUCBP010000007">
    <property type="protein sequence ID" value="MDM7861023.1"/>
    <property type="molecule type" value="Genomic_DNA"/>
</dbReference>
<dbReference type="RefSeq" id="WP_289365333.1">
    <property type="nucleotide sequence ID" value="NZ_JAUCBP010000007.1"/>
</dbReference>
<keyword evidence="5 7" id="KW-0119">Carbohydrate metabolism</keyword>
<evidence type="ECO:0000256" key="7">
    <source>
        <dbReference type="PIRNR" id="PIRNR004682"/>
    </source>
</evidence>
<proteinExistence type="inferred from homology"/>
<evidence type="ECO:0000256" key="3">
    <source>
        <dbReference type="ARBA" id="ARBA00022723"/>
    </source>
</evidence>
<comment type="caution">
    <text evidence="8">The sequence shown here is derived from an EMBL/GenBank/DDBJ whole genome shotgun (WGS) entry which is preliminary data.</text>
</comment>
<keyword evidence="2 7" id="KW-0963">Cytoplasm</keyword>
<dbReference type="InterPro" id="IPR004446">
    <property type="entry name" value="Heptose_bisP_phosphatase"/>
</dbReference>
<dbReference type="NCBIfam" id="TIGR00213">
    <property type="entry name" value="GmhB_yaeD"/>
    <property type="match status" value="1"/>
</dbReference>
<dbReference type="CDD" id="cd07503">
    <property type="entry name" value="HAD_HisB-N"/>
    <property type="match status" value="1"/>
</dbReference>
<reference evidence="8 9" key="1">
    <citation type="submission" date="2023-06" db="EMBL/GenBank/DDBJ databases">
        <title>Alteromonas sp. ASW11-36 isolated from intertidal sand.</title>
        <authorList>
            <person name="Li Y."/>
        </authorList>
    </citation>
    <scope>NUCLEOTIDE SEQUENCE [LARGE SCALE GENOMIC DNA]</scope>
    <source>
        <strain evidence="8 9">ASW11-36</strain>
    </source>
</reference>
<comment type="subcellular location">
    <subcellularLocation>
        <location evidence="1 7">Cytoplasm</location>
    </subcellularLocation>
</comment>
<keyword evidence="4 7" id="KW-0378">Hydrolase</keyword>
<dbReference type="PANTHER" id="PTHR42891:SF1">
    <property type="entry name" value="D-GLYCERO-BETA-D-MANNO-HEPTOSE-1,7-BISPHOSPHATE 7-PHOSPHATASE"/>
    <property type="match status" value="1"/>
</dbReference>
<dbReference type="SUPFAM" id="SSF56784">
    <property type="entry name" value="HAD-like"/>
    <property type="match status" value="1"/>
</dbReference>
<name>A0ABT7SXW3_9ALTE</name>
<dbReference type="EC" id="3.1.3.-" evidence="7"/>
<dbReference type="InterPro" id="IPR006543">
    <property type="entry name" value="Histidinol-phos"/>
</dbReference>
<dbReference type="InterPro" id="IPR036412">
    <property type="entry name" value="HAD-like_sf"/>
</dbReference>
<dbReference type="Pfam" id="PF13242">
    <property type="entry name" value="Hydrolase_like"/>
    <property type="match status" value="1"/>
</dbReference>
<dbReference type="NCBIfam" id="TIGR01662">
    <property type="entry name" value="HAD-SF-IIIA"/>
    <property type="match status" value="1"/>
</dbReference>
<evidence type="ECO:0000256" key="5">
    <source>
        <dbReference type="ARBA" id="ARBA00023277"/>
    </source>
</evidence>
<evidence type="ECO:0000256" key="2">
    <source>
        <dbReference type="ARBA" id="ARBA00022490"/>
    </source>
</evidence>
<comment type="similarity">
    <text evidence="7">Belongs to the gmhB family.</text>
</comment>
<evidence type="ECO:0000256" key="1">
    <source>
        <dbReference type="ARBA" id="ARBA00004496"/>
    </source>
</evidence>
<sequence length="189" mass="21066">MTNAKKPALFLDRDGVINVNHGYVYKADDIEFIPGVFALIRRFVAAGFQPVIVTNQSGIARGMYSHEDFHQVMAYIQRQFSAKGIAEVPYYYCPHHPQYDTLENPCGCRKPAPGMLIAASDELNIDLGRSVMVGDKVIDIIAATAAGVARPILYDLAGEQRGQLHEHEQLRRVMSQIEVIDDLNLLQPL</sequence>
<evidence type="ECO:0000313" key="9">
    <source>
        <dbReference type="Proteomes" id="UP001234343"/>
    </source>
</evidence>
<dbReference type="InterPro" id="IPR006549">
    <property type="entry name" value="HAD-SF_hydro_IIIA"/>
</dbReference>